<dbReference type="GO" id="GO:0030894">
    <property type="term" value="C:replisome"/>
    <property type="evidence" value="ECO:0007669"/>
    <property type="project" value="TreeGrafter"/>
</dbReference>
<dbReference type="KEGG" id="copr:Cop2CBH44_31390"/>
<dbReference type="GO" id="GO:0005737">
    <property type="term" value="C:cytoplasm"/>
    <property type="evidence" value="ECO:0007669"/>
    <property type="project" value="TreeGrafter"/>
</dbReference>
<keyword evidence="21" id="KW-1185">Reference proteome</keyword>
<keyword evidence="10" id="KW-0067">ATP-binding</keyword>
<dbReference type="Gene3D" id="3.40.50.300">
    <property type="entry name" value="P-loop containing nucleotide triphosphate hydrolases"/>
    <property type="match status" value="2"/>
</dbReference>
<dbReference type="InterPro" id="IPR014001">
    <property type="entry name" value="Helicase_ATP-bd"/>
</dbReference>
<dbReference type="SMART" id="SM00487">
    <property type="entry name" value="DEXDc"/>
    <property type="match status" value="1"/>
</dbReference>
<comment type="catalytic activity">
    <reaction evidence="15">
        <text>Couples ATP hydrolysis with the unwinding of duplex DNA by translocating in the 3'-5' direction.</text>
        <dbReference type="EC" id="5.6.2.4"/>
    </reaction>
</comment>
<dbReference type="SUPFAM" id="SSF46785">
    <property type="entry name" value="Winged helix' DNA-binding domain"/>
    <property type="match status" value="1"/>
</dbReference>
<dbReference type="Pfam" id="PF00271">
    <property type="entry name" value="Helicase_C"/>
    <property type="match status" value="1"/>
</dbReference>
<evidence type="ECO:0000256" key="11">
    <source>
        <dbReference type="ARBA" id="ARBA00023125"/>
    </source>
</evidence>
<dbReference type="InterPro" id="IPR002121">
    <property type="entry name" value="HRDC_dom"/>
</dbReference>
<evidence type="ECO:0000256" key="5">
    <source>
        <dbReference type="ARBA" id="ARBA00022741"/>
    </source>
</evidence>
<evidence type="ECO:0000256" key="2">
    <source>
        <dbReference type="ARBA" id="ARBA00001947"/>
    </source>
</evidence>
<dbReference type="GO" id="GO:0016787">
    <property type="term" value="F:hydrolase activity"/>
    <property type="evidence" value="ECO:0007669"/>
    <property type="project" value="UniProtKB-KW"/>
</dbReference>
<dbReference type="SUPFAM" id="SSF52540">
    <property type="entry name" value="P-loop containing nucleoside triphosphate hydrolases"/>
    <property type="match status" value="1"/>
</dbReference>
<evidence type="ECO:0000259" key="19">
    <source>
        <dbReference type="PROSITE" id="PS51194"/>
    </source>
</evidence>
<dbReference type="GO" id="GO:0003677">
    <property type="term" value="F:DNA binding"/>
    <property type="evidence" value="ECO:0007669"/>
    <property type="project" value="UniProtKB-KW"/>
</dbReference>
<organism evidence="20 21">
    <name type="scientific">Coprobacter secundus subsp. similis</name>
    <dbReference type="NCBI Taxonomy" id="2751153"/>
    <lineage>
        <taxon>Bacteria</taxon>
        <taxon>Pseudomonadati</taxon>
        <taxon>Bacteroidota</taxon>
        <taxon>Bacteroidia</taxon>
        <taxon>Bacteroidales</taxon>
        <taxon>Barnesiellaceae</taxon>
        <taxon>Coprobacter</taxon>
    </lineage>
</organism>
<dbReference type="PANTHER" id="PTHR13710">
    <property type="entry name" value="DNA HELICASE RECQ FAMILY MEMBER"/>
    <property type="match status" value="1"/>
</dbReference>
<keyword evidence="14" id="KW-0413">Isomerase</keyword>
<dbReference type="GO" id="GO:0043590">
    <property type="term" value="C:bacterial nucleoid"/>
    <property type="evidence" value="ECO:0007669"/>
    <property type="project" value="TreeGrafter"/>
</dbReference>
<evidence type="ECO:0000256" key="9">
    <source>
        <dbReference type="ARBA" id="ARBA00022833"/>
    </source>
</evidence>
<evidence type="ECO:0000256" key="10">
    <source>
        <dbReference type="ARBA" id="ARBA00022840"/>
    </source>
</evidence>
<feature type="domain" description="HRDC" evidence="17">
    <location>
        <begin position="532"/>
        <end position="612"/>
    </location>
</feature>
<dbReference type="NCBIfam" id="TIGR01389">
    <property type="entry name" value="recQ"/>
    <property type="match status" value="1"/>
</dbReference>
<dbReference type="NCBIfam" id="TIGR00614">
    <property type="entry name" value="recQ_fam"/>
    <property type="match status" value="1"/>
</dbReference>
<dbReference type="Pfam" id="PF00570">
    <property type="entry name" value="HRDC"/>
    <property type="match status" value="1"/>
</dbReference>
<evidence type="ECO:0000313" key="20">
    <source>
        <dbReference type="EMBL" id="BCI64786.1"/>
    </source>
</evidence>
<dbReference type="Pfam" id="PF09382">
    <property type="entry name" value="RQC"/>
    <property type="match status" value="1"/>
</dbReference>
<dbReference type="PROSITE" id="PS50967">
    <property type="entry name" value="HRDC"/>
    <property type="match status" value="1"/>
</dbReference>
<dbReference type="CDD" id="cd18794">
    <property type="entry name" value="SF2_C_RecQ"/>
    <property type="match status" value="1"/>
</dbReference>
<keyword evidence="4" id="KW-0479">Metal-binding</keyword>
<dbReference type="Pfam" id="PF16124">
    <property type="entry name" value="RecQ_Zn_bind"/>
    <property type="match status" value="1"/>
</dbReference>
<dbReference type="EMBL" id="AP023322">
    <property type="protein sequence ID" value="BCI64786.1"/>
    <property type="molecule type" value="Genomic_DNA"/>
</dbReference>
<evidence type="ECO:0000256" key="7">
    <source>
        <dbReference type="ARBA" id="ARBA00022801"/>
    </source>
</evidence>
<evidence type="ECO:0000256" key="13">
    <source>
        <dbReference type="ARBA" id="ARBA00023204"/>
    </source>
</evidence>
<dbReference type="InterPro" id="IPR006293">
    <property type="entry name" value="DNA_helicase_ATP-dep_RecQ_bac"/>
</dbReference>
<keyword evidence="11" id="KW-0238">DNA-binding</keyword>
<evidence type="ECO:0000256" key="3">
    <source>
        <dbReference type="ARBA" id="ARBA00005446"/>
    </source>
</evidence>
<dbReference type="InterPro" id="IPR036388">
    <property type="entry name" value="WH-like_DNA-bd_sf"/>
</dbReference>
<dbReference type="InterPro" id="IPR044876">
    <property type="entry name" value="HRDC_dom_sf"/>
</dbReference>
<dbReference type="Gene3D" id="1.10.10.10">
    <property type="entry name" value="Winged helix-like DNA-binding domain superfamily/Winged helix DNA-binding domain"/>
    <property type="match status" value="1"/>
</dbReference>
<evidence type="ECO:0000256" key="4">
    <source>
        <dbReference type="ARBA" id="ARBA00022723"/>
    </source>
</evidence>
<keyword evidence="5" id="KW-0547">Nucleotide-binding</keyword>
<comment type="cofactor">
    <cofactor evidence="1">
        <name>Mg(2+)</name>
        <dbReference type="ChEBI" id="CHEBI:18420"/>
    </cofactor>
</comment>
<dbReference type="Proteomes" id="UP000594042">
    <property type="component" value="Chromosome"/>
</dbReference>
<evidence type="ECO:0000256" key="12">
    <source>
        <dbReference type="ARBA" id="ARBA00023172"/>
    </source>
</evidence>
<evidence type="ECO:0000256" key="8">
    <source>
        <dbReference type="ARBA" id="ARBA00022806"/>
    </source>
</evidence>
<dbReference type="EC" id="5.6.2.4" evidence="16"/>
<comment type="similarity">
    <text evidence="3">Belongs to the helicase family. RecQ subfamily.</text>
</comment>
<dbReference type="GO" id="GO:0006260">
    <property type="term" value="P:DNA replication"/>
    <property type="evidence" value="ECO:0007669"/>
    <property type="project" value="InterPro"/>
</dbReference>
<dbReference type="PANTHER" id="PTHR13710:SF105">
    <property type="entry name" value="ATP-DEPENDENT DNA HELICASE Q1"/>
    <property type="match status" value="1"/>
</dbReference>
<evidence type="ECO:0000259" key="18">
    <source>
        <dbReference type="PROSITE" id="PS51192"/>
    </source>
</evidence>
<keyword evidence="6" id="KW-0227">DNA damage</keyword>
<dbReference type="FunFam" id="3.40.50.300:FF:000296">
    <property type="entry name" value="ATP-dependent DNA helicase RecQ"/>
    <property type="match status" value="1"/>
</dbReference>
<dbReference type="InterPro" id="IPR032284">
    <property type="entry name" value="RecQ_Zn-bd"/>
</dbReference>
<keyword evidence="9" id="KW-0862">Zinc</keyword>
<dbReference type="InterPro" id="IPR018982">
    <property type="entry name" value="RQC_domain"/>
</dbReference>
<dbReference type="InterPro" id="IPR001650">
    <property type="entry name" value="Helicase_C-like"/>
</dbReference>
<dbReference type="InterPro" id="IPR027417">
    <property type="entry name" value="P-loop_NTPase"/>
</dbReference>
<dbReference type="InterPro" id="IPR010997">
    <property type="entry name" value="HRDC-like_sf"/>
</dbReference>
<evidence type="ECO:0000256" key="15">
    <source>
        <dbReference type="ARBA" id="ARBA00034617"/>
    </source>
</evidence>
<dbReference type="FunFam" id="3.40.50.300:FF:001456">
    <property type="entry name" value="ATP-dependent DNA helicase"/>
    <property type="match status" value="1"/>
</dbReference>
<dbReference type="InterPro" id="IPR011545">
    <property type="entry name" value="DEAD/DEAH_box_helicase_dom"/>
</dbReference>
<evidence type="ECO:0000313" key="21">
    <source>
        <dbReference type="Proteomes" id="UP000594042"/>
    </source>
</evidence>
<reference evidence="21" key="1">
    <citation type="submission" date="2020-07" db="EMBL/GenBank/DDBJ databases">
        <title>Complete genome sequencing of Coprobacter sp. strain 2CBH44.</title>
        <authorList>
            <person name="Sakamoto M."/>
            <person name="Murakami T."/>
            <person name="Mori H."/>
        </authorList>
    </citation>
    <scope>NUCLEOTIDE SEQUENCE [LARGE SCALE GENOMIC DNA]</scope>
    <source>
        <strain evidence="21">2CBH44</strain>
    </source>
</reference>
<dbReference type="GO" id="GO:0009378">
    <property type="term" value="F:four-way junction helicase activity"/>
    <property type="evidence" value="ECO:0007669"/>
    <property type="project" value="TreeGrafter"/>
</dbReference>
<evidence type="ECO:0000256" key="14">
    <source>
        <dbReference type="ARBA" id="ARBA00023235"/>
    </source>
</evidence>
<dbReference type="InterPro" id="IPR036390">
    <property type="entry name" value="WH_DNA-bd_sf"/>
</dbReference>
<sequence>MTDKCISAQEALRKYFGYDTFRPYQAEIIEAVQEGHDCLVLMPTGGGKSICFQIPALINQGLVVVVSPLLALMKDQVDALLENGIQAAALNSIQSEDEELVIKMKARQGDIRLLYISPERLLSELDYLLPSLDISLFAIDEAHCISQWGHDFRPEYNKLSVLKERFPTVPMMALTATADKLTRNDIITQLGLDSPRIFISSFDRPNLSLHVIGGYNKKQKLAAIYSFIQRHARQSGIIYCLSRSNTEMVAQELSQLGITTEVYHAGLSAQQREKAQAAFLNDEVQVVCATIAFGMGIDKSNVRWVIHYNMPKSIECYYQEIGRAGRDGMPSDTLLFYSLGDVVMLSKFARESGQSQMNMEKLHRMQEYAESPICRRRILLNYFGEEVEKDCGNCDICKNPPQRFDGSVLVQKALSACIRTGESITVQVLIDILRGSHKAEILEKGYDRIKTFGAGEDLSFRQWQGYLLQMMQLGYFELLYNEGNRIKVTPSGWKVLRGEQIAMLTFVSNELITERKDKKKGKKTVDTPMVERSPDERLFDSLSMLRSRLAAEEGKPAYIIFTDKVLQELVIHKPVSLFDFARISGIGVAKVSKYGKEFVGLLRKELGLKREKGDTYAETLMLLMQNYSIEEIASARDLKPVTVYSHIAWLIKEKKFTEWHRFLTVYEIEAVAGALKNVNYTGELKPIYEALNEEIDYGKIRLAIAVLELENE</sequence>
<keyword evidence="13" id="KW-0234">DNA repair</keyword>
<accession>A0A7G1HYQ6</accession>
<proteinExistence type="inferred from homology"/>
<keyword evidence="7" id="KW-0378">Hydrolase</keyword>
<keyword evidence="12" id="KW-0233">DNA recombination</keyword>
<dbReference type="PROSITE" id="PS51192">
    <property type="entry name" value="HELICASE_ATP_BIND_1"/>
    <property type="match status" value="1"/>
</dbReference>
<dbReference type="Pfam" id="PF00270">
    <property type="entry name" value="DEAD"/>
    <property type="match status" value="1"/>
</dbReference>
<keyword evidence="8 20" id="KW-0347">Helicase</keyword>
<evidence type="ECO:0000256" key="6">
    <source>
        <dbReference type="ARBA" id="ARBA00022763"/>
    </source>
</evidence>
<evidence type="ECO:0000256" key="1">
    <source>
        <dbReference type="ARBA" id="ARBA00001946"/>
    </source>
</evidence>
<dbReference type="SMART" id="SM00956">
    <property type="entry name" value="RQC"/>
    <property type="match status" value="1"/>
</dbReference>
<dbReference type="InterPro" id="IPR004589">
    <property type="entry name" value="DNA_helicase_ATP-dep_RecQ"/>
</dbReference>
<protein>
    <recommendedName>
        <fullName evidence="16">DNA helicase RecQ</fullName>
        <ecNumber evidence="16">5.6.2.4</ecNumber>
    </recommendedName>
</protein>
<name>A0A7G1HYQ6_9BACT</name>
<dbReference type="PROSITE" id="PS51194">
    <property type="entry name" value="HELICASE_CTER"/>
    <property type="match status" value="1"/>
</dbReference>
<gene>
    <name evidence="20" type="ORF">Cop2CBH44_31390</name>
</gene>
<dbReference type="SMART" id="SM00341">
    <property type="entry name" value="HRDC"/>
    <property type="match status" value="1"/>
</dbReference>
<dbReference type="GO" id="GO:0006281">
    <property type="term" value="P:DNA repair"/>
    <property type="evidence" value="ECO:0007669"/>
    <property type="project" value="UniProtKB-KW"/>
</dbReference>
<dbReference type="SMART" id="SM00490">
    <property type="entry name" value="HELICc"/>
    <property type="match status" value="1"/>
</dbReference>
<dbReference type="Gene3D" id="1.10.150.80">
    <property type="entry name" value="HRDC domain"/>
    <property type="match status" value="1"/>
</dbReference>
<comment type="cofactor">
    <cofactor evidence="2">
        <name>Zn(2+)</name>
        <dbReference type="ChEBI" id="CHEBI:29105"/>
    </cofactor>
</comment>
<dbReference type="Pfam" id="PF14493">
    <property type="entry name" value="HTH_40"/>
    <property type="match status" value="1"/>
</dbReference>
<dbReference type="InterPro" id="IPR029491">
    <property type="entry name" value="Helicase_HTH"/>
</dbReference>
<dbReference type="GO" id="GO:0005524">
    <property type="term" value="F:ATP binding"/>
    <property type="evidence" value="ECO:0007669"/>
    <property type="project" value="UniProtKB-KW"/>
</dbReference>
<feature type="domain" description="Helicase C-terminal" evidence="19">
    <location>
        <begin position="220"/>
        <end position="370"/>
    </location>
</feature>
<evidence type="ECO:0000259" key="17">
    <source>
        <dbReference type="PROSITE" id="PS50967"/>
    </source>
</evidence>
<dbReference type="AlphaFoldDB" id="A0A7G1HYQ6"/>
<evidence type="ECO:0000256" key="16">
    <source>
        <dbReference type="NCBIfam" id="TIGR01389"/>
    </source>
</evidence>
<dbReference type="GO" id="GO:0006310">
    <property type="term" value="P:DNA recombination"/>
    <property type="evidence" value="ECO:0007669"/>
    <property type="project" value="UniProtKB-UniRule"/>
</dbReference>
<dbReference type="SUPFAM" id="SSF47819">
    <property type="entry name" value="HRDC-like"/>
    <property type="match status" value="1"/>
</dbReference>
<dbReference type="GO" id="GO:0009432">
    <property type="term" value="P:SOS response"/>
    <property type="evidence" value="ECO:0007669"/>
    <property type="project" value="UniProtKB-UniRule"/>
</dbReference>
<dbReference type="GO" id="GO:0043138">
    <property type="term" value="F:3'-5' DNA helicase activity"/>
    <property type="evidence" value="ECO:0007669"/>
    <property type="project" value="UniProtKB-EC"/>
</dbReference>
<dbReference type="GO" id="GO:0046872">
    <property type="term" value="F:metal ion binding"/>
    <property type="evidence" value="ECO:0007669"/>
    <property type="project" value="UniProtKB-KW"/>
</dbReference>
<dbReference type="CDD" id="cd17920">
    <property type="entry name" value="DEXHc_RecQ"/>
    <property type="match status" value="1"/>
</dbReference>
<feature type="domain" description="Helicase ATP-binding" evidence="18">
    <location>
        <begin position="29"/>
        <end position="196"/>
    </location>
</feature>